<keyword evidence="2" id="KW-1185">Reference proteome</keyword>
<name>A0ABS7REL7_9ACTN</name>
<accession>A0ABS7REL7</accession>
<evidence type="ECO:0000313" key="2">
    <source>
        <dbReference type="Proteomes" id="UP000754710"/>
    </source>
</evidence>
<gene>
    <name evidence="1" type="ORF">K1X13_01450</name>
</gene>
<dbReference type="RefSeq" id="WP_221023270.1">
    <property type="nucleotide sequence ID" value="NZ_JAIEZQ010000001.1"/>
</dbReference>
<dbReference type="Proteomes" id="UP000754710">
    <property type="component" value="Unassembled WGS sequence"/>
</dbReference>
<sequence>MAQKIALPGEGGYVELPDTGDGYISAVVCHRPDGSVGWQALAPSGERDAWVTVSLEGDTTVVATSWSGWRVHFDAATGTETGRHFTK</sequence>
<protein>
    <submittedName>
        <fullName evidence="1">Uncharacterized protein</fullName>
    </submittedName>
</protein>
<dbReference type="EMBL" id="JAIEZQ010000001">
    <property type="protein sequence ID" value="MBY9073475.1"/>
    <property type="molecule type" value="Genomic_DNA"/>
</dbReference>
<proteinExistence type="predicted"/>
<comment type="caution">
    <text evidence="1">The sequence shown here is derived from an EMBL/GenBank/DDBJ whole genome shotgun (WGS) entry which is preliminary data.</text>
</comment>
<organism evidence="1 2">
    <name type="scientific">Nocardioides jiangsuensis</name>
    <dbReference type="NCBI Taxonomy" id="2866161"/>
    <lineage>
        <taxon>Bacteria</taxon>
        <taxon>Bacillati</taxon>
        <taxon>Actinomycetota</taxon>
        <taxon>Actinomycetes</taxon>
        <taxon>Propionibacteriales</taxon>
        <taxon>Nocardioidaceae</taxon>
        <taxon>Nocardioides</taxon>
    </lineage>
</organism>
<reference evidence="1 2" key="1">
    <citation type="submission" date="2021-08" db="EMBL/GenBank/DDBJ databases">
        <title>Nocardioides bacterium WL0053 sp. nov., isolated from the sediment.</title>
        <authorList>
            <person name="Wang L."/>
            <person name="Zhang D."/>
            <person name="Zhang A."/>
        </authorList>
    </citation>
    <scope>NUCLEOTIDE SEQUENCE [LARGE SCALE GENOMIC DNA]</scope>
    <source>
        <strain evidence="1 2">WL0053</strain>
    </source>
</reference>
<evidence type="ECO:0000313" key="1">
    <source>
        <dbReference type="EMBL" id="MBY9073475.1"/>
    </source>
</evidence>